<accession>A0A1I1Y3B5</accession>
<sequence length="168" mass="19211">MFGVVSDYAKQGHLANGFAWLSKAATFAESNPATNKSAWLAYHKSSSMLRYNGLYISDKPWIDSTEISYFSYLRFYEDGFVIQVTSSGTPDQLTTWFHKENPANSKGLYYHGMPYRDDREEKLHFAVVSAEGVVGYMGEIVNDQLILRSYSFINDRSDTKTFRFIAFT</sequence>
<reference evidence="1 2" key="1">
    <citation type="submission" date="2016-10" db="EMBL/GenBank/DDBJ databases">
        <authorList>
            <person name="de Groot N.N."/>
        </authorList>
    </citation>
    <scope>NUCLEOTIDE SEQUENCE [LARGE SCALE GENOMIC DNA]</scope>
    <source>
        <strain evidence="1 2">DSM 26130</strain>
    </source>
</reference>
<dbReference type="EMBL" id="FOLQ01000010">
    <property type="protein sequence ID" value="SFE13842.1"/>
    <property type="molecule type" value="Genomic_DNA"/>
</dbReference>
<name>A0A1I1Y3B5_9BACT</name>
<dbReference type="OrthoDB" id="482943at2"/>
<dbReference type="AlphaFoldDB" id="A0A1I1Y3B5"/>
<dbReference type="RefSeq" id="WP_093830552.1">
    <property type="nucleotide sequence ID" value="NZ_FOLQ01000010.1"/>
</dbReference>
<evidence type="ECO:0000313" key="2">
    <source>
        <dbReference type="Proteomes" id="UP000198598"/>
    </source>
</evidence>
<evidence type="ECO:0000313" key="1">
    <source>
        <dbReference type="EMBL" id="SFE13842.1"/>
    </source>
</evidence>
<keyword evidence="2" id="KW-1185">Reference proteome</keyword>
<dbReference type="STRING" id="662367.SAMN05216167_110207"/>
<gene>
    <name evidence="1" type="ORF">SAMN05216167_110207</name>
</gene>
<dbReference type="Proteomes" id="UP000198598">
    <property type="component" value="Unassembled WGS sequence"/>
</dbReference>
<protein>
    <submittedName>
        <fullName evidence="1">Uncharacterized protein</fullName>
    </submittedName>
</protein>
<organism evidence="1 2">
    <name type="scientific">Spirosoma endophyticum</name>
    <dbReference type="NCBI Taxonomy" id="662367"/>
    <lineage>
        <taxon>Bacteria</taxon>
        <taxon>Pseudomonadati</taxon>
        <taxon>Bacteroidota</taxon>
        <taxon>Cytophagia</taxon>
        <taxon>Cytophagales</taxon>
        <taxon>Cytophagaceae</taxon>
        <taxon>Spirosoma</taxon>
    </lineage>
</organism>
<proteinExistence type="predicted"/>